<dbReference type="PROSITE" id="PS51324">
    <property type="entry name" value="ERV_ALR"/>
    <property type="match status" value="1"/>
</dbReference>
<keyword evidence="3" id="KW-0732">Signal</keyword>
<dbReference type="GO" id="GO:0005615">
    <property type="term" value="C:extracellular space"/>
    <property type="evidence" value="ECO:0007669"/>
    <property type="project" value="TreeGrafter"/>
</dbReference>
<evidence type="ECO:0000256" key="1">
    <source>
        <dbReference type="ARBA" id="ARBA00001974"/>
    </source>
</evidence>
<keyword evidence="5 7" id="KW-0560">Oxidoreductase</keyword>
<dbReference type="PANTHER" id="PTHR22897:SF8">
    <property type="entry name" value="SULFHYDRYL OXIDASE"/>
    <property type="match status" value="1"/>
</dbReference>
<dbReference type="SUPFAM" id="SSF69000">
    <property type="entry name" value="FAD-dependent thiol oxidase"/>
    <property type="match status" value="1"/>
</dbReference>
<keyword evidence="2 7" id="KW-0285">Flavoprotein</keyword>
<evidence type="ECO:0000256" key="3">
    <source>
        <dbReference type="ARBA" id="ARBA00022729"/>
    </source>
</evidence>
<evidence type="ECO:0000256" key="4">
    <source>
        <dbReference type="ARBA" id="ARBA00022827"/>
    </source>
</evidence>
<dbReference type="Pfam" id="PF04777">
    <property type="entry name" value="Evr1_Alr"/>
    <property type="match status" value="1"/>
</dbReference>
<dbReference type="Gene3D" id="1.20.120.310">
    <property type="entry name" value="ERV/ALR sulfhydryl oxidase domain"/>
    <property type="match status" value="1"/>
</dbReference>
<keyword evidence="4 7" id="KW-0274">FAD</keyword>
<dbReference type="InterPro" id="IPR039798">
    <property type="entry name" value="Sulfhydryl_oxidase"/>
</dbReference>
<name>A0A0C2MPD3_THEKT</name>
<comment type="cofactor">
    <cofactor evidence="1 7">
        <name>FAD</name>
        <dbReference type="ChEBI" id="CHEBI:57692"/>
    </cofactor>
</comment>
<dbReference type="InterPro" id="IPR017905">
    <property type="entry name" value="ERV/ALR_sulphydryl_oxidase"/>
</dbReference>
<reference evidence="9 10" key="1">
    <citation type="journal article" date="2014" name="Genome Biol. Evol.">
        <title>The genome of the myxosporean Thelohanellus kitauei shows adaptations to nutrient acquisition within its fish host.</title>
        <authorList>
            <person name="Yang Y."/>
            <person name="Xiong J."/>
            <person name="Zhou Z."/>
            <person name="Huo F."/>
            <person name="Miao W."/>
            <person name="Ran C."/>
            <person name="Liu Y."/>
            <person name="Zhang J."/>
            <person name="Feng J."/>
            <person name="Wang M."/>
            <person name="Wang M."/>
            <person name="Wang L."/>
            <person name="Yao B."/>
        </authorList>
    </citation>
    <scope>NUCLEOTIDE SEQUENCE [LARGE SCALE GENOMIC DNA]</scope>
    <source>
        <strain evidence="9">Wuqing</strain>
    </source>
</reference>
<evidence type="ECO:0000256" key="7">
    <source>
        <dbReference type="RuleBase" id="RU371123"/>
    </source>
</evidence>
<comment type="caution">
    <text evidence="9">The sequence shown here is derived from an EMBL/GenBank/DDBJ whole genome shotgun (WGS) entry which is preliminary data.</text>
</comment>
<evidence type="ECO:0000256" key="6">
    <source>
        <dbReference type="ARBA" id="ARBA00023157"/>
    </source>
</evidence>
<dbReference type="GO" id="GO:0006457">
    <property type="term" value="P:protein folding"/>
    <property type="evidence" value="ECO:0007669"/>
    <property type="project" value="TreeGrafter"/>
</dbReference>
<dbReference type="AlphaFoldDB" id="A0A0C2MPD3"/>
<sequence>MRGYIINFFGCHACREHFKELTRHAEEQVKTGEDAILYLWNGHNRVNSRLRLDDSADPMAPKIQFPSPELCPDCREIANLPPSEVFISTPGYDIPAISWNRGNVIKFLRNHYGPNNIRLPGTKTPTTNEDLHDISEEFAGSLDKGRKRNLIIKHML</sequence>
<evidence type="ECO:0000313" key="10">
    <source>
        <dbReference type="Proteomes" id="UP000031668"/>
    </source>
</evidence>
<evidence type="ECO:0000256" key="5">
    <source>
        <dbReference type="ARBA" id="ARBA00023002"/>
    </source>
</evidence>
<dbReference type="PANTHER" id="PTHR22897">
    <property type="entry name" value="QUIESCIN Q6-RELATED SULFHYDRYL OXIDASE"/>
    <property type="match status" value="1"/>
</dbReference>
<dbReference type="EC" id="1.8.3.2" evidence="7"/>
<evidence type="ECO:0000256" key="2">
    <source>
        <dbReference type="ARBA" id="ARBA00022630"/>
    </source>
</evidence>
<dbReference type="OrthoDB" id="6020922at2759"/>
<dbReference type="Proteomes" id="UP000031668">
    <property type="component" value="Unassembled WGS sequence"/>
</dbReference>
<keyword evidence="6" id="KW-1015">Disulfide bond</keyword>
<keyword evidence="10" id="KW-1185">Reference proteome</keyword>
<feature type="domain" description="ERV/ALR sulfhydryl oxidase" evidence="8">
    <location>
        <begin position="1"/>
        <end position="64"/>
    </location>
</feature>
<dbReference type="GO" id="GO:0003756">
    <property type="term" value="F:protein disulfide isomerase activity"/>
    <property type="evidence" value="ECO:0007669"/>
    <property type="project" value="TreeGrafter"/>
</dbReference>
<dbReference type="EMBL" id="JWZT01002598">
    <property type="protein sequence ID" value="KII69076.1"/>
    <property type="molecule type" value="Genomic_DNA"/>
</dbReference>
<proteinExistence type="predicted"/>
<accession>A0A0C2MPD3</accession>
<evidence type="ECO:0000313" key="9">
    <source>
        <dbReference type="EMBL" id="KII69076.1"/>
    </source>
</evidence>
<organism evidence="9 10">
    <name type="scientific">Thelohanellus kitauei</name>
    <name type="common">Myxosporean</name>
    <dbReference type="NCBI Taxonomy" id="669202"/>
    <lineage>
        <taxon>Eukaryota</taxon>
        <taxon>Metazoa</taxon>
        <taxon>Cnidaria</taxon>
        <taxon>Myxozoa</taxon>
        <taxon>Myxosporea</taxon>
        <taxon>Bivalvulida</taxon>
        <taxon>Platysporina</taxon>
        <taxon>Myxobolidae</taxon>
        <taxon>Thelohanellus</taxon>
    </lineage>
</organism>
<dbReference type="GO" id="GO:0000139">
    <property type="term" value="C:Golgi membrane"/>
    <property type="evidence" value="ECO:0007669"/>
    <property type="project" value="TreeGrafter"/>
</dbReference>
<gene>
    <name evidence="9" type="ORF">RF11_10630</name>
</gene>
<dbReference type="GO" id="GO:0016971">
    <property type="term" value="F:flavin-dependent sulfhydryl oxidase activity"/>
    <property type="evidence" value="ECO:0007669"/>
    <property type="project" value="InterPro"/>
</dbReference>
<protein>
    <recommendedName>
        <fullName evidence="7">Sulfhydryl oxidase</fullName>
        <ecNumber evidence="7">1.8.3.2</ecNumber>
    </recommendedName>
</protein>
<comment type="catalytic activity">
    <reaction evidence="7">
        <text>2 R'C(R)SH + O2 = R'C(R)S-S(R)CR' + H2O2</text>
        <dbReference type="Rhea" id="RHEA:17357"/>
        <dbReference type="ChEBI" id="CHEBI:15379"/>
        <dbReference type="ChEBI" id="CHEBI:16240"/>
        <dbReference type="ChEBI" id="CHEBI:16520"/>
        <dbReference type="ChEBI" id="CHEBI:17412"/>
        <dbReference type="EC" id="1.8.3.2"/>
    </reaction>
</comment>
<evidence type="ECO:0000259" key="8">
    <source>
        <dbReference type="PROSITE" id="PS51324"/>
    </source>
</evidence>
<dbReference type="InterPro" id="IPR036774">
    <property type="entry name" value="ERV/ALR_sulphydryl_oxid_sf"/>
</dbReference>